<accession>A0A5C6D247</accession>
<keyword evidence="2" id="KW-1185">Reference proteome</keyword>
<dbReference type="EMBL" id="SJPS01000001">
    <property type="protein sequence ID" value="TWU29286.1"/>
    <property type="molecule type" value="Genomic_DNA"/>
</dbReference>
<gene>
    <name evidence="1" type="ORF">Pla144_00620</name>
</gene>
<protein>
    <submittedName>
        <fullName evidence="1">Uncharacterized protein</fullName>
    </submittedName>
</protein>
<comment type="caution">
    <text evidence="1">The sequence shown here is derived from an EMBL/GenBank/DDBJ whole genome shotgun (WGS) entry which is preliminary data.</text>
</comment>
<evidence type="ECO:0000313" key="1">
    <source>
        <dbReference type="EMBL" id="TWU29286.1"/>
    </source>
</evidence>
<dbReference type="RefSeq" id="WP_146447335.1">
    <property type="nucleotide sequence ID" value="NZ_SJPS01000001.1"/>
</dbReference>
<organism evidence="1 2">
    <name type="scientific">Bythopirellula polymerisocia</name>
    <dbReference type="NCBI Taxonomy" id="2528003"/>
    <lineage>
        <taxon>Bacteria</taxon>
        <taxon>Pseudomonadati</taxon>
        <taxon>Planctomycetota</taxon>
        <taxon>Planctomycetia</taxon>
        <taxon>Pirellulales</taxon>
        <taxon>Lacipirellulaceae</taxon>
        <taxon>Bythopirellula</taxon>
    </lineage>
</organism>
<evidence type="ECO:0000313" key="2">
    <source>
        <dbReference type="Proteomes" id="UP000318437"/>
    </source>
</evidence>
<sequence length="222" mass="26063">MAAFSNNAESTVSDFEKNFFLSFYKAVISQYQPRIEKRAGVQLGQIDVWEYSHLNEHRVEQLKQSLGLFRSMLFRRQIHEYAVHGKEMDEVGARTHMAAYHKNAIYVSFDARPGHEHWVAEIVVHELAHALFEKLGGPSYEDRFDFSPEEEKQLELICEGYATFAQTVWFRDFYPLHARIDVGSTPYHEETIYARGLERIQQLVKEHGQKALLEIPCHWRKF</sequence>
<dbReference type="AlphaFoldDB" id="A0A5C6D247"/>
<dbReference type="Proteomes" id="UP000318437">
    <property type="component" value="Unassembled WGS sequence"/>
</dbReference>
<proteinExistence type="predicted"/>
<name>A0A5C6D247_9BACT</name>
<reference evidence="1 2" key="1">
    <citation type="submission" date="2019-02" db="EMBL/GenBank/DDBJ databases">
        <title>Deep-cultivation of Planctomycetes and their phenomic and genomic characterization uncovers novel biology.</title>
        <authorList>
            <person name="Wiegand S."/>
            <person name="Jogler M."/>
            <person name="Boedeker C."/>
            <person name="Pinto D."/>
            <person name="Vollmers J."/>
            <person name="Rivas-Marin E."/>
            <person name="Kohn T."/>
            <person name="Peeters S.H."/>
            <person name="Heuer A."/>
            <person name="Rast P."/>
            <person name="Oberbeckmann S."/>
            <person name="Bunk B."/>
            <person name="Jeske O."/>
            <person name="Meyerdierks A."/>
            <person name="Storesund J.E."/>
            <person name="Kallscheuer N."/>
            <person name="Luecker S."/>
            <person name="Lage O.M."/>
            <person name="Pohl T."/>
            <person name="Merkel B.J."/>
            <person name="Hornburger P."/>
            <person name="Mueller R.-W."/>
            <person name="Bruemmer F."/>
            <person name="Labrenz M."/>
            <person name="Spormann A.M."/>
            <person name="Op Den Camp H."/>
            <person name="Overmann J."/>
            <person name="Amann R."/>
            <person name="Jetten M.S.M."/>
            <person name="Mascher T."/>
            <person name="Medema M.H."/>
            <person name="Devos D.P."/>
            <person name="Kaster A.-K."/>
            <person name="Ovreas L."/>
            <person name="Rohde M."/>
            <person name="Galperin M.Y."/>
            <person name="Jogler C."/>
        </authorList>
    </citation>
    <scope>NUCLEOTIDE SEQUENCE [LARGE SCALE GENOMIC DNA]</scope>
    <source>
        <strain evidence="1 2">Pla144</strain>
    </source>
</reference>